<keyword evidence="1" id="KW-0812">Transmembrane</keyword>
<dbReference type="EMBL" id="CP007201">
    <property type="protein sequence ID" value="AHJ12307.1"/>
    <property type="molecule type" value="Genomic_DNA"/>
</dbReference>
<reference evidence="2 3" key="1">
    <citation type="journal article" date="2014" name="Environ. Microbiol.">
        <title>Insights into organohalide respiration and the versatile catabolism of Sulfurospirillum multivorans gained from comparative genomics and physiological studies.</title>
        <authorList>
            <person name="Goris T."/>
            <person name="Schubert T."/>
            <person name="Gadkari J."/>
            <person name="Wubet T."/>
            <person name="Tarkka M."/>
            <person name="Buscot F."/>
            <person name="Adrian L."/>
            <person name="Diekert G."/>
        </authorList>
    </citation>
    <scope>NUCLEOTIDE SEQUENCE [LARGE SCALE GENOMIC DNA]</scope>
    <source>
        <strain evidence="3">DM 12446 / JCM 15788 / NBRC 109480</strain>
    </source>
</reference>
<sequence length="373" mass="42237">MNEKLQDSVQNSLNYKEICLAEIVPHFDASFLEETNKLFEKIKEMDFSGLEESKQSIILAQINAFNSAIKSFIELPTSSSRQERFKISKESLLVALNELESQPENARLSIKNILSEKALNYNQIEQTIIALSARMEEETQTITDNFKDYQTGLKNLEKKFEDLAPIETLTTEATTTLTLAKEALDKAQKTKTIEFSDTLSKEYSKLQTKYFVTGLGWQALAIASFIGIFCVLHYHNFCPLVPSNEMKDIFHDGFVNSIYALSPIFSKIGLIAFFATVSGICLKIYFQYKRLSQEYRQKSLLAKNLLTGHDVLKPYIGDKIDTAFILPTIEKMLEDPLSKVYSKQESHENTLGLAEKVLELTKKGKELGSAAKD</sequence>
<proteinExistence type="predicted"/>
<evidence type="ECO:0000313" key="2">
    <source>
        <dbReference type="EMBL" id="AHJ12307.1"/>
    </source>
</evidence>
<name>A0AA86AMG5_SULMK</name>
<accession>A0AA86AMG5</accession>
<keyword evidence="1" id="KW-1133">Transmembrane helix</keyword>
<dbReference type="Proteomes" id="UP000019322">
    <property type="component" value="Chromosome"/>
</dbReference>
<evidence type="ECO:0000313" key="3">
    <source>
        <dbReference type="Proteomes" id="UP000019322"/>
    </source>
</evidence>
<protein>
    <submittedName>
        <fullName evidence="2">Uncharacterized protein</fullName>
    </submittedName>
</protein>
<dbReference type="AlphaFoldDB" id="A0AA86AMG5"/>
<organism evidence="2 3">
    <name type="scientific">Sulfurospirillum multivorans (strain DM 12446 / JCM 15788 / NBRC 109480)</name>
    <dbReference type="NCBI Taxonomy" id="1150621"/>
    <lineage>
        <taxon>Bacteria</taxon>
        <taxon>Pseudomonadati</taxon>
        <taxon>Campylobacterota</taxon>
        <taxon>Epsilonproteobacteria</taxon>
        <taxon>Campylobacterales</taxon>
        <taxon>Sulfurospirillaceae</taxon>
        <taxon>Sulfurospirillum</taxon>
    </lineage>
</organism>
<evidence type="ECO:0000256" key="1">
    <source>
        <dbReference type="SAM" id="Phobius"/>
    </source>
</evidence>
<gene>
    <name evidence="2" type="ORF">SMUL_1041</name>
</gene>
<dbReference type="RefSeq" id="WP_025344197.1">
    <property type="nucleotide sequence ID" value="NZ_CP007201.1"/>
</dbReference>
<keyword evidence="1" id="KW-0472">Membrane</keyword>
<dbReference type="KEGG" id="smul:SMUL_1041"/>
<feature type="transmembrane region" description="Helical" evidence="1">
    <location>
        <begin position="264"/>
        <end position="286"/>
    </location>
</feature>
<feature type="transmembrane region" description="Helical" evidence="1">
    <location>
        <begin position="210"/>
        <end position="234"/>
    </location>
</feature>